<name>A0A412PKM7_STRAP</name>
<dbReference type="Proteomes" id="UP000284046">
    <property type="component" value="Unassembled WGS sequence"/>
</dbReference>
<dbReference type="Pfam" id="PF06896">
    <property type="entry name" value="Phage_TAC_3"/>
    <property type="match status" value="1"/>
</dbReference>
<dbReference type="EMBL" id="QRWZ01000023">
    <property type="protein sequence ID" value="RGT59007.1"/>
    <property type="molecule type" value="Genomic_DNA"/>
</dbReference>
<gene>
    <name evidence="1" type="ORF">DWX18_10540</name>
</gene>
<comment type="caution">
    <text evidence="1">The sequence shown here is derived from an EMBL/GenBank/DDBJ whole genome shotgun (WGS) entry which is preliminary data.</text>
</comment>
<evidence type="ECO:0000313" key="2">
    <source>
        <dbReference type="Proteomes" id="UP000284046"/>
    </source>
</evidence>
<reference evidence="1 2" key="1">
    <citation type="submission" date="2018-08" db="EMBL/GenBank/DDBJ databases">
        <title>A genome reference for cultivated species of the human gut microbiota.</title>
        <authorList>
            <person name="Zou Y."/>
            <person name="Xue W."/>
            <person name="Luo G."/>
        </authorList>
    </citation>
    <scope>NUCLEOTIDE SEQUENCE [LARGE SCALE GENOMIC DNA]</scope>
    <source>
        <strain evidence="1 2">AF18-38</strain>
    </source>
</reference>
<organism evidence="1 2">
    <name type="scientific">Streptococcus anginosus</name>
    <dbReference type="NCBI Taxonomy" id="1328"/>
    <lineage>
        <taxon>Bacteria</taxon>
        <taxon>Bacillati</taxon>
        <taxon>Bacillota</taxon>
        <taxon>Bacilli</taxon>
        <taxon>Lactobacillales</taxon>
        <taxon>Streptococcaceae</taxon>
        <taxon>Streptococcus</taxon>
        <taxon>Streptococcus anginosus group</taxon>
    </lineage>
</organism>
<evidence type="ECO:0000313" key="1">
    <source>
        <dbReference type="EMBL" id="RGT59007.1"/>
    </source>
</evidence>
<protein>
    <submittedName>
        <fullName evidence="1">Phage tail protein</fullName>
    </submittedName>
</protein>
<accession>A0A412PKM7</accession>
<dbReference type="InterPro" id="IPR009681">
    <property type="entry name" value="Phage_TAC_Siphoviridae"/>
</dbReference>
<sequence>MEIKNIKIKELGKKSFVVLTSNRNIRRMNEFQLEIAKISDIDEDAPATEQFKANIAVITATLAFLRVILNLDDEQMEVLEDLDTTRTQEIANYLSSRLMGLTDEQWEEIQKENAENPKE</sequence>
<dbReference type="RefSeq" id="WP_118138968.1">
    <property type="nucleotide sequence ID" value="NZ_CP118046.1"/>
</dbReference>
<proteinExistence type="predicted"/>
<dbReference type="AlphaFoldDB" id="A0A412PKM7"/>